<proteinExistence type="predicted"/>
<dbReference type="SUPFAM" id="SSF51735">
    <property type="entry name" value="NAD(P)-binding Rossmann-fold domains"/>
    <property type="match status" value="1"/>
</dbReference>
<dbReference type="PANTHER" id="PTHR43157">
    <property type="entry name" value="PHOSPHATIDYLINOSITOL-GLYCAN BIOSYNTHESIS CLASS F PROTEIN-RELATED"/>
    <property type="match status" value="1"/>
</dbReference>
<reference evidence="2 3" key="1">
    <citation type="journal article" date="2019" name="Genome Biol. Evol.">
        <title>Genomic Plasticity Mediated by Transposable Elements in the Plant Pathogenic Fungus Colletotrichum higginsianum.</title>
        <authorList>
            <person name="Tsushima A."/>
            <person name="Gan P."/>
            <person name="Kumakura N."/>
            <person name="Narusaka M."/>
            <person name="Takano Y."/>
            <person name="Narusaka Y."/>
            <person name="Shirasu K."/>
        </authorList>
    </citation>
    <scope>NUCLEOTIDE SEQUENCE [LARGE SCALE GENOMIC DNA]</scope>
    <source>
        <strain evidence="2 3">MAFF305635-RFP</strain>
    </source>
</reference>
<evidence type="ECO:0000256" key="1">
    <source>
        <dbReference type="ARBA" id="ARBA00023002"/>
    </source>
</evidence>
<dbReference type="AlphaFoldDB" id="A0A4V4NA19"/>
<name>A0A4V4NA19_9PEZI</name>
<organism evidence="2 3">
    <name type="scientific">Colletotrichum higginsianum</name>
    <dbReference type="NCBI Taxonomy" id="80884"/>
    <lineage>
        <taxon>Eukaryota</taxon>
        <taxon>Fungi</taxon>
        <taxon>Dikarya</taxon>
        <taxon>Ascomycota</taxon>
        <taxon>Pezizomycotina</taxon>
        <taxon>Sordariomycetes</taxon>
        <taxon>Hypocreomycetidae</taxon>
        <taxon>Glomerellales</taxon>
        <taxon>Glomerellaceae</taxon>
        <taxon>Colletotrichum</taxon>
        <taxon>Colletotrichum destructivum species complex</taxon>
    </lineage>
</organism>
<gene>
    <name evidence="2" type="ORF">CH35J_011937</name>
</gene>
<keyword evidence="1" id="KW-0560">Oxidoreductase</keyword>
<dbReference type="InterPro" id="IPR036291">
    <property type="entry name" value="NAD(P)-bd_dom_sf"/>
</dbReference>
<dbReference type="OrthoDB" id="191139at2759"/>
<comment type="caution">
    <text evidence="2">The sequence shown here is derived from an EMBL/GenBank/DDBJ whole genome shotgun (WGS) entry which is preliminary data.</text>
</comment>
<dbReference type="Proteomes" id="UP000305883">
    <property type="component" value="Unassembled WGS sequence"/>
</dbReference>
<dbReference type="Pfam" id="PF00106">
    <property type="entry name" value="adh_short"/>
    <property type="match status" value="1"/>
</dbReference>
<evidence type="ECO:0000313" key="2">
    <source>
        <dbReference type="EMBL" id="TIC90433.1"/>
    </source>
</evidence>
<accession>A0A4V4NA19</accession>
<protein>
    <submittedName>
        <fullName evidence="2">Retinol dehydrogenase 12</fullName>
    </submittedName>
</protein>
<sequence>MSETPPLPPQTCVELDRFAERDVVVLINGCVPGGLGSQIAVSLAKAGPARLWLLAHAGDAYQLQPVLKEIGDLDASIEVTMTLMDPARLCSVSAAAQEILGDAKTTHIDALFNVQTGMPRPDHCKTEDGQEYLWQVNFLSQFLLTTKILDKVLSAGGRVINTSSSANKISGVRFHDVQFGEPDSYDQWTAYGQSKTAAILFTAALNARHASASGGPHGFRSYAVHPGGVKTKLQEQLSEETLNKAFEATRRRFGEETARDFFRWKTLAAASSTPLRAALDRSLASRAGMWLEDGDLHEHSIHLDPRATAVEDAERLWRLAETLIAEAQGI</sequence>
<dbReference type="Gene3D" id="3.40.50.720">
    <property type="entry name" value="NAD(P)-binding Rossmann-like Domain"/>
    <property type="match status" value="1"/>
</dbReference>
<dbReference type="EMBL" id="MWPZ01000011">
    <property type="protein sequence ID" value="TIC90433.1"/>
    <property type="molecule type" value="Genomic_DNA"/>
</dbReference>
<dbReference type="PANTHER" id="PTHR43157:SF31">
    <property type="entry name" value="PHOSPHATIDYLINOSITOL-GLYCAN BIOSYNTHESIS CLASS F PROTEIN"/>
    <property type="match status" value="1"/>
</dbReference>
<dbReference type="InterPro" id="IPR002347">
    <property type="entry name" value="SDR_fam"/>
</dbReference>
<evidence type="ECO:0000313" key="3">
    <source>
        <dbReference type="Proteomes" id="UP000305883"/>
    </source>
</evidence>
<dbReference type="GO" id="GO:0016491">
    <property type="term" value="F:oxidoreductase activity"/>
    <property type="evidence" value="ECO:0007669"/>
    <property type="project" value="UniProtKB-KW"/>
</dbReference>